<organism evidence="1 2">
    <name type="scientific">Pelomonas cellulosilytica</name>
    <dbReference type="NCBI Taxonomy" id="2906762"/>
    <lineage>
        <taxon>Bacteria</taxon>
        <taxon>Pseudomonadati</taxon>
        <taxon>Pseudomonadota</taxon>
        <taxon>Betaproteobacteria</taxon>
        <taxon>Burkholderiales</taxon>
        <taxon>Sphaerotilaceae</taxon>
        <taxon>Roseateles</taxon>
    </lineage>
</organism>
<proteinExistence type="predicted"/>
<dbReference type="EMBL" id="JAJTWU010000008">
    <property type="protein sequence ID" value="MCE4556816.1"/>
    <property type="molecule type" value="Genomic_DNA"/>
</dbReference>
<sequence>MISKFHVTVNGQGDVVDTEVLESTCREATEMGIEAVKALKFVPTVCGGKRCRMEFPVYLVFR</sequence>
<reference evidence="1 2" key="1">
    <citation type="submission" date="2021-12" db="EMBL/GenBank/DDBJ databases">
        <title>Genome seq of P8.</title>
        <authorList>
            <person name="Seo T."/>
        </authorList>
    </citation>
    <scope>NUCLEOTIDE SEQUENCE [LARGE SCALE GENOMIC DNA]</scope>
    <source>
        <strain evidence="1 2">P8</strain>
    </source>
</reference>
<accession>A0ABS8Y1B3</accession>
<dbReference type="RefSeq" id="WP_233373938.1">
    <property type="nucleotide sequence ID" value="NZ_JAJTWU010000008.1"/>
</dbReference>
<protein>
    <submittedName>
        <fullName evidence="1">Energy transducer TonB</fullName>
    </submittedName>
</protein>
<dbReference type="SUPFAM" id="SSF74653">
    <property type="entry name" value="TolA/TonB C-terminal domain"/>
    <property type="match status" value="1"/>
</dbReference>
<comment type="caution">
    <text evidence="1">The sequence shown here is derived from an EMBL/GenBank/DDBJ whole genome shotgun (WGS) entry which is preliminary data.</text>
</comment>
<dbReference type="Proteomes" id="UP001200741">
    <property type="component" value="Unassembled WGS sequence"/>
</dbReference>
<name>A0ABS8Y1B3_9BURK</name>
<keyword evidence="2" id="KW-1185">Reference proteome</keyword>
<evidence type="ECO:0000313" key="1">
    <source>
        <dbReference type="EMBL" id="MCE4556816.1"/>
    </source>
</evidence>
<evidence type="ECO:0000313" key="2">
    <source>
        <dbReference type="Proteomes" id="UP001200741"/>
    </source>
</evidence>
<gene>
    <name evidence="1" type="ORF">LXT13_20665</name>
</gene>
<dbReference type="Gene3D" id="3.30.1150.10">
    <property type="match status" value="1"/>
</dbReference>